<reference evidence="1 2" key="2">
    <citation type="submission" date="2008-11" db="EMBL/GenBank/DDBJ databases">
        <authorList>
            <person name="Fulton L."/>
            <person name="Clifton S."/>
            <person name="Fulton B."/>
            <person name="Xu J."/>
            <person name="Minx P."/>
            <person name="Pepin K.H."/>
            <person name="Johnson M."/>
            <person name="Bhonagiri V."/>
            <person name="Nash W.E."/>
            <person name="Mardis E.R."/>
            <person name="Wilson R.K."/>
        </authorList>
    </citation>
    <scope>NUCLEOTIDE SEQUENCE [LARGE SCALE GENOMIC DNA]</scope>
    <source>
        <strain evidence="1 2">ATCC 43243</strain>
    </source>
</reference>
<evidence type="ECO:0000313" key="2">
    <source>
        <dbReference type="Proteomes" id="UP000003136"/>
    </source>
</evidence>
<dbReference type="EMBL" id="ABVQ01000037">
    <property type="protein sequence ID" value="EEC55902.1"/>
    <property type="molecule type" value="Genomic_DNA"/>
</dbReference>
<dbReference type="HOGENOM" id="CLU_514521_0_0_9"/>
<comment type="caution">
    <text evidence="1">The sequence shown here is derived from an EMBL/GenBank/DDBJ whole genome shotgun (WGS) entry which is preliminary data.</text>
</comment>
<dbReference type="STRING" id="483218.BACPEC_02409"/>
<sequence>MRLIVKEYIAQLREKDELDILLSRIYEQKGFVADSQPKTGNRQFGVDIQMHNSKELVFFVVKQGNIDRKVWSSDANAVRQSLDEIKDVAINQLTASERKKKIKIRVASNGYIEEAVMMNWKGYIRSNTIWSGISVDIDFIGIDDIVDMVITYFFNENLFADELKSDLRKAMYFVGEGNYKQKYYERIIDTLIEGIKAGESSKKKFDKACATLYLSSQMICSYAHEERHDKTAIMVSEYVIIRYWKYLLEAKHLGKERYIDWLIKFCKCYERWNESYCSKLKSVADSESSLPAYNILENRVQIYEHLGFLASYACYLMNTKPEHSKWVQNIIIGIINRYPQYEYAPYDSDVRVIIMIYRLLKHNGNVKDISAIMQWQARILAEYYRREGKYPAQSDSFEEAVAIEMKQAKEPYVTSAFWGYYLLLICIMDDRKLYELLFDFLRNDIKDVTKCVWFMRSNEELQFYDRYAMNAGGEGVEVQLAENYDTFRERTQYILQQYDKEKMSFDEYCFEGLEMIVCRYYGYIPRVKF</sequence>
<accession>B7AUL1</accession>
<reference evidence="1 2" key="1">
    <citation type="submission" date="2008-11" db="EMBL/GenBank/DDBJ databases">
        <title>Draft genome sequence of Bacteroides pectinophilus (ATCC 43243).</title>
        <authorList>
            <person name="Sudarsanam P."/>
            <person name="Ley R."/>
            <person name="Guruge J."/>
            <person name="Turnbaugh P.J."/>
            <person name="Mahowald M."/>
            <person name="Liep D."/>
            <person name="Gordon J."/>
        </authorList>
    </citation>
    <scope>NUCLEOTIDE SEQUENCE [LARGE SCALE GENOMIC DNA]</scope>
    <source>
        <strain evidence="1 2">ATCC 43243</strain>
    </source>
</reference>
<evidence type="ECO:0000313" key="1">
    <source>
        <dbReference type="EMBL" id="EEC55902.1"/>
    </source>
</evidence>
<name>B7AUL1_9FIRM</name>
<gene>
    <name evidence="1" type="ORF">BACPEC_02409</name>
</gene>
<dbReference type="eggNOG" id="ENOG502Z9HF">
    <property type="taxonomic scope" value="Bacteria"/>
</dbReference>
<dbReference type="AlphaFoldDB" id="B7AUL1"/>
<protein>
    <submittedName>
        <fullName evidence="1">Uncharacterized protein</fullName>
    </submittedName>
</protein>
<proteinExistence type="predicted"/>
<dbReference type="Proteomes" id="UP000003136">
    <property type="component" value="Unassembled WGS sequence"/>
</dbReference>
<organism evidence="1 2">
    <name type="scientific">[Bacteroides] pectinophilus ATCC 43243</name>
    <dbReference type="NCBI Taxonomy" id="483218"/>
    <lineage>
        <taxon>Bacteria</taxon>
        <taxon>Bacillati</taxon>
        <taxon>Bacillota</taxon>
        <taxon>Clostridia</taxon>
        <taxon>Eubacteriales</taxon>
    </lineage>
</organism>
<keyword evidence="2" id="KW-1185">Reference proteome</keyword>